<reference evidence="9" key="1">
    <citation type="journal article" date="2023" name="Mol. Phylogenet. Evol.">
        <title>Genome-scale phylogeny and comparative genomics of the fungal order Sordariales.</title>
        <authorList>
            <person name="Hensen N."/>
            <person name="Bonometti L."/>
            <person name="Westerberg I."/>
            <person name="Brannstrom I.O."/>
            <person name="Guillou S."/>
            <person name="Cros-Aarteil S."/>
            <person name="Calhoun S."/>
            <person name="Haridas S."/>
            <person name="Kuo A."/>
            <person name="Mondo S."/>
            <person name="Pangilinan J."/>
            <person name="Riley R."/>
            <person name="LaButti K."/>
            <person name="Andreopoulos B."/>
            <person name="Lipzen A."/>
            <person name="Chen C."/>
            <person name="Yan M."/>
            <person name="Daum C."/>
            <person name="Ng V."/>
            <person name="Clum A."/>
            <person name="Steindorff A."/>
            <person name="Ohm R.A."/>
            <person name="Martin F."/>
            <person name="Silar P."/>
            <person name="Natvig D.O."/>
            <person name="Lalanne C."/>
            <person name="Gautier V."/>
            <person name="Ament-Velasquez S.L."/>
            <person name="Kruys A."/>
            <person name="Hutchinson M.I."/>
            <person name="Powell A.J."/>
            <person name="Barry K."/>
            <person name="Miller A.N."/>
            <person name="Grigoriev I.V."/>
            <person name="Debuchy R."/>
            <person name="Gladieux P."/>
            <person name="Hiltunen Thoren M."/>
            <person name="Johannesson H."/>
        </authorList>
    </citation>
    <scope>NUCLEOTIDE SEQUENCE</scope>
    <source>
        <strain evidence="9">CBS 359.72</strain>
    </source>
</reference>
<evidence type="ECO:0000256" key="2">
    <source>
        <dbReference type="ARBA" id="ARBA00008335"/>
    </source>
</evidence>
<gene>
    <name evidence="9" type="ORF">C7999DRAFT_43407</name>
</gene>
<dbReference type="GO" id="GO:0012505">
    <property type="term" value="C:endomembrane system"/>
    <property type="evidence" value="ECO:0007669"/>
    <property type="project" value="UniProtKB-SubCell"/>
</dbReference>
<evidence type="ECO:0000259" key="8">
    <source>
        <dbReference type="PROSITE" id="PS50850"/>
    </source>
</evidence>
<dbReference type="FunFam" id="1.20.1720.10:FF:000013">
    <property type="entry name" value="Related to multidrug resistance proteins"/>
    <property type="match status" value="1"/>
</dbReference>
<protein>
    <submittedName>
        <fullName evidence="9">MFS general substrate transporter</fullName>
    </submittedName>
</protein>
<reference evidence="9" key="2">
    <citation type="submission" date="2023-05" db="EMBL/GenBank/DDBJ databases">
        <authorList>
            <consortium name="Lawrence Berkeley National Laboratory"/>
            <person name="Steindorff A."/>
            <person name="Hensen N."/>
            <person name="Bonometti L."/>
            <person name="Westerberg I."/>
            <person name="Brannstrom I.O."/>
            <person name="Guillou S."/>
            <person name="Cros-Aarteil S."/>
            <person name="Calhoun S."/>
            <person name="Haridas S."/>
            <person name="Kuo A."/>
            <person name="Mondo S."/>
            <person name="Pangilinan J."/>
            <person name="Riley R."/>
            <person name="Labutti K."/>
            <person name="Andreopoulos B."/>
            <person name="Lipzen A."/>
            <person name="Chen C."/>
            <person name="Yanf M."/>
            <person name="Daum C."/>
            <person name="Ng V."/>
            <person name="Clum A."/>
            <person name="Ohm R."/>
            <person name="Martin F."/>
            <person name="Silar P."/>
            <person name="Natvig D."/>
            <person name="Lalanne C."/>
            <person name="Gautier V."/>
            <person name="Ament-Velasquez S.L."/>
            <person name="Kruys A."/>
            <person name="Hutchinson M.I."/>
            <person name="Powell A.J."/>
            <person name="Barry K."/>
            <person name="Miller A.N."/>
            <person name="Grigoriev I.V."/>
            <person name="Debuchy R."/>
            <person name="Gladieux P."/>
            <person name="Thoren M.H."/>
            <person name="Johannesson H."/>
        </authorList>
    </citation>
    <scope>NUCLEOTIDE SEQUENCE</scope>
    <source>
        <strain evidence="9">CBS 359.72</strain>
    </source>
</reference>
<feature type="transmembrane region" description="Helical" evidence="7">
    <location>
        <begin position="396"/>
        <end position="419"/>
    </location>
</feature>
<dbReference type="Gene3D" id="1.20.1250.20">
    <property type="entry name" value="MFS general substrate transporter like domains"/>
    <property type="match status" value="1"/>
</dbReference>
<dbReference type="GO" id="GO:0046943">
    <property type="term" value="F:carboxylic acid transmembrane transporter activity"/>
    <property type="evidence" value="ECO:0007669"/>
    <property type="project" value="UniProtKB-ARBA"/>
</dbReference>
<organism evidence="9 10">
    <name type="scientific">Corynascus novoguineensis</name>
    <dbReference type="NCBI Taxonomy" id="1126955"/>
    <lineage>
        <taxon>Eukaryota</taxon>
        <taxon>Fungi</taxon>
        <taxon>Dikarya</taxon>
        <taxon>Ascomycota</taxon>
        <taxon>Pezizomycotina</taxon>
        <taxon>Sordariomycetes</taxon>
        <taxon>Sordariomycetidae</taxon>
        <taxon>Sordariales</taxon>
        <taxon>Chaetomiaceae</taxon>
        <taxon>Corynascus</taxon>
    </lineage>
</organism>
<evidence type="ECO:0000256" key="5">
    <source>
        <dbReference type="ARBA" id="ARBA00022989"/>
    </source>
</evidence>
<dbReference type="InterPro" id="IPR011701">
    <property type="entry name" value="MFS"/>
</dbReference>
<accession>A0AAN7CMR5</accession>
<evidence type="ECO:0000256" key="6">
    <source>
        <dbReference type="ARBA" id="ARBA00023136"/>
    </source>
</evidence>
<dbReference type="PANTHER" id="PTHR23501:SF84">
    <property type="entry name" value="VACUOLAR MEMBRANE AMINO ACID UPTAKE TRANSPORTER FNX2"/>
    <property type="match status" value="1"/>
</dbReference>
<comment type="subcellular location">
    <subcellularLocation>
        <location evidence="1">Endomembrane system</location>
        <topology evidence="1">Multi-pass membrane protein</topology>
    </subcellularLocation>
</comment>
<keyword evidence="4 7" id="KW-0812">Transmembrane</keyword>
<feature type="transmembrane region" description="Helical" evidence="7">
    <location>
        <begin position="470"/>
        <end position="489"/>
    </location>
</feature>
<feature type="transmembrane region" description="Helical" evidence="7">
    <location>
        <begin position="156"/>
        <end position="177"/>
    </location>
</feature>
<evidence type="ECO:0000256" key="4">
    <source>
        <dbReference type="ARBA" id="ARBA00022692"/>
    </source>
</evidence>
<feature type="transmembrane region" description="Helical" evidence="7">
    <location>
        <begin position="259"/>
        <end position="278"/>
    </location>
</feature>
<sequence length="565" mass="59302">MATDIEHEAQETQPLFSGRADVGYADLSGHDDSCGLNGTADGSQASGGTVKAEGALRRIRSRLKFIFPALAIGIFLAAGDQTIIVSSYGRIGSDLGELDKSAWLATAYLCTTTAFQPLYGMLGDILGRKPCLLFAYSVFGLGSLFCGLAHNMGQLIFARALTGIGAGGIITVVSILLSDIVTLEERGIWQGYVNMVFACGAGLGAPLGGILTDAIGWRWAFIAQGPLCAIAIVFVSLLLKLPPRAPEGTGSIRAKLSRVDFLGAATLITSLVTLLVFLDHISSADASWTSYIYALASGLAFSAFLYIEQQIASRPLTPLRLLFGKDFLGAYLALAFGNVGWYGVIFYVPLLYQATGHFSPSAAGTLLLPGISSAIIGGFVGGAMVKRRGGAGFRDLALASYPLVTAACAGVAACAGLFWADQMSMLVTVLAMSLSLFVGGLGNGGGMTATLVVVVAVASPEDQAIATACIYLYRQLGATVGLAVVAMVFRRVLAATLMQHLTGTDTQEIVRGVLESLDYLEKLPDETRVLVERAYSDACQVALLVCTGLAVCAILSSYFIREKRK</sequence>
<dbReference type="GO" id="GO:0000329">
    <property type="term" value="C:fungal-type vacuole membrane"/>
    <property type="evidence" value="ECO:0007669"/>
    <property type="project" value="TreeGrafter"/>
</dbReference>
<comment type="similarity">
    <text evidence="2">Belongs to the major facilitator superfamily.</text>
</comment>
<dbReference type="GO" id="GO:0015174">
    <property type="term" value="F:basic amino acid transmembrane transporter activity"/>
    <property type="evidence" value="ECO:0007669"/>
    <property type="project" value="TreeGrafter"/>
</dbReference>
<feature type="transmembrane region" description="Helical" evidence="7">
    <location>
        <begin position="290"/>
        <end position="307"/>
    </location>
</feature>
<feature type="transmembrane region" description="Helical" evidence="7">
    <location>
        <begin position="328"/>
        <end position="350"/>
    </location>
</feature>
<dbReference type="InterPro" id="IPR036259">
    <property type="entry name" value="MFS_trans_sf"/>
</dbReference>
<feature type="transmembrane region" description="Helical" evidence="7">
    <location>
        <begin position="65"/>
        <end position="89"/>
    </location>
</feature>
<evidence type="ECO:0000256" key="7">
    <source>
        <dbReference type="SAM" id="Phobius"/>
    </source>
</evidence>
<dbReference type="EMBL" id="MU857715">
    <property type="protein sequence ID" value="KAK4245023.1"/>
    <property type="molecule type" value="Genomic_DNA"/>
</dbReference>
<evidence type="ECO:0000313" key="10">
    <source>
        <dbReference type="Proteomes" id="UP001303647"/>
    </source>
</evidence>
<keyword evidence="3" id="KW-0813">Transport</keyword>
<keyword evidence="6 7" id="KW-0472">Membrane</keyword>
<feature type="transmembrane region" description="Helical" evidence="7">
    <location>
        <begin position="131"/>
        <end position="150"/>
    </location>
</feature>
<feature type="transmembrane region" description="Helical" evidence="7">
    <location>
        <begin position="189"/>
        <end position="211"/>
    </location>
</feature>
<evidence type="ECO:0000256" key="1">
    <source>
        <dbReference type="ARBA" id="ARBA00004127"/>
    </source>
</evidence>
<dbReference type="AlphaFoldDB" id="A0AAN7CMR5"/>
<feature type="domain" description="Major facilitator superfamily (MFS) profile" evidence="8">
    <location>
        <begin position="66"/>
        <end position="565"/>
    </location>
</feature>
<dbReference type="Gene3D" id="1.20.1720.10">
    <property type="entry name" value="Multidrug resistance protein D"/>
    <property type="match status" value="1"/>
</dbReference>
<keyword evidence="10" id="KW-1185">Reference proteome</keyword>
<proteinExistence type="inferred from homology"/>
<dbReference type="PROSITE" id="PS50850">
    <property type="entry name" value="MFS"/>
    <property type="match status" value="1"/>
</dbReference>
<evidence type="ECO:0000256" key="3">
    <source>
        <dbReference type="ARBA" id="ARBA00022448"/>
    </source>
</evidence>
<dbReference type="PANTHER" id="PTHR23501">
    <property type="entry name" value="MAJOR FACILITATOR SUPERFAMILY"/>
    <property type="match status" value="1"/>
</dbReference>
<dbReference type="InterPro" id="IPR020846">
    <property type="entry name" value="MFS_dom"/>
</dbReference>
<dbReference type="SUPFAM" id="SSF103473">
    <property type="entry name" value="MFS general substrate transporter"/>
    <property type="match status" value="1"/>
</dbReference>
<keyword evidence="5 7" id="KW-1133">Transmembrane helix</keyword>
<evidence type="ECO:0000313" key="9">
    <source>
        <dbReference type="EMBL" id="KAK4245023.1"/>
    </source>
</evidence>
<feature type="transmembrane region" description="Helical" evidence="7">
    <location>
        <begin position="425"/>
        <end position="458"/>
    </location>
</feature>
<feature type="transmembrane region" description="Helical" evidence="7">
    <location>
        <begin position="362"/>
        <end position="384"/>
    </location>
</feature>
<name>A0AAN7CMR5_9PEZI</name>
<feature type="transmembrane region" description="Helical" evidence="7">
    <location>
        <begin position="217"/>
        <end position="239"/>
    </location>
</feature>
<dbReference type="Pfam" id="PF07690">
    <property type="entry name" value="MFS_1"/>
    <property type="match status" value="1"/>
</dbReference>
<feature type="transmembrane region" description="Helical" evidence="7">
    <location>
        <begin position="541"/>
        <end position="560"/>
    </location>
</feature>
<dbReference type="Proteomes" id="UP001303647">
    <property type="component" value="Unassembled WGS sequence"/>
</dbReference>
<comment type="caution">
    <text evidence="9">The sequence shown here is derived from an EMBL/GenBank/DDBJ whole genome shotgun (WGS) entry which is preliminary data.</text>
</comment>
<feature type="transmembrane region" description="Helical" evidence="7">
    <location>
        <begin position="101"/>
        <end position="119"/>
    </location>
</feature>